<evidence type="ECO:0000313" key="4">
    <source>
        <dbReference type="Proteomes" id="UP000566813"/>
    </source>
</evidence>
<feature type="compositionally biased region" description="Basic and acidic residues" evidence="1">
    <location>
        <begin position="84"/>
        <end position="93"/>
    </location>
</feature>
<protein>
    <recommendedName>
        <fullName evidence="5">Lipoprotein</fullName>
    </recommendedName>
</protein>
<feature type="chain" id="PRO_5031082622" description="Lipoprotein" evidence="2">
    <location>
        <begin position="22"/>
        <end position="137"/>
    </location>
</feature>
<keyword evidence="2" id="KW-0732">Signal</keyword>
<evidence type="ECO:0000313" key="3">
    <source>
        <dbReference type="EMBL" id="MBC2666531.1"/>
    </source>
</evidence>
<dbReference type="EMBL" id="JACLAW010000010">
    <property type="protein sequence ID" value="MBC2666531.1"/>
    <property type="molecule type" value="Genomic_DNA"/>
</dbReference>
<feature type="region of interest" description="Disordered" evidence="1">
    <location>
        <begin position="21"/>
        <end position="103"/>
    </location>
</feature>
<feature type="signal peptide" evidence="2">
    <location>
        <begin position="1"/>
        <end position="21"/>
    </location>
</feature>
<evidence type="ECO:0000256" key="2">
    <source>
        <dbReference type="SAM" id="SignalP"/>
    </source>
</evidence>
<feature type="compositionally biased region" description="Low complexity" evidence="1">
    <location>
        <begin position="72"/>
        <end position="81"/>
    </location>
</feature>
<gene>
    <name evidence="3" type="ORF">H7F51_13465</name>
</gene>
<evidence type="ECO:0000256" key="1">
    <source>
        <dbReference type="SAM" id="MobiDB-lite"/>
    </source>
</evidence>
<dbReference type="RefSeq" id="WP_185664831.1">
    <property type="nucleotide sequence ID" value="NZ_JACLAW010000010.1"/>
</dbReference>
<organism evidence="3 4">
    <name type="scientific">Novosphingobium flavum</name>
    <dbReference type="NCBI Taxonomy" id="1778672"/>
    <lineage>
        <taxon>Bacteria</taxon>
        <taxon>Pseudomonadati</taxon>
        <taxon>Pseudomonadota</taxon>
        <taxon>Alphaproteobacteria</taxon>
        <taxon>Sphingomonadales</taxon>
        <taxon>Sphingomonadaceae</taxon>
        <taxon>Novosphingobium</taxon>
    </lineage>
</organism>
<sequence length="137" mass="14375">MSGSRFSTTAAMSVLLATALAGCATTRPPDTNGTRMEAEAGRSSDLASKKGALADQWKRGDKMMSEGNRQVADAQAKAAGASRDLAKYGERTEQAQSAQRQAATLLAQGQDKVAEGRRLKTQAEQQFTFAPSVPAAP</sequence>
<dbReference type="Proteomes" id="UP000566813">
    <property type="component" value="Unassembled WGS sequence"/>
</dbReference>
<dbReference type="PROSITE" id="PS51257">
    <property type="entry name" value="PROKAR_LIPOPROTEIN"/>
    <property type="match status" value="1"/>
</dbReference>
<dbReference type="AlphaFoldDB" id="A0A7X1FT95"/>
<keyword evidence="4" id="KW-1185">Reference proteome</keyword>
<evidence type="ECO:0008006" key="5">
    <source>
        <dbReference type="Google" id="ProtNLM"/>
    </source>
</evidence>
<proteinExistence type="predicted"/>
<comment type="caution">
    <text evidence="3">The sequence shown here is derived from an EMBL/GenBank/DDBJ whole genome shotgun (WGS) entry which is preliminary data.</text>
</comment>
<name>A0A7X1FT95_9SPHN</name>
<reference evidence="3 4" key="1">
    <citation type="submission" date="2020-08" db="EMBL/GenBank/DDBJ databases">
        <title>The genome sequence of type strain Novosphingobium flavum NBRC 111647.</title>
        <authorList>
            <person name="Liu Y."/>
        </authorList>
    </citation>
    <scope>NUCLEOTIDE SEQUENCE [LARGE SCALE GENOMIC DNA]</scope>
    <source>
        <strain evidence="3 4">NBRC 111647</strain>
    </source>
</reference>
<accession>A0A7X1FT95</accession>